<dbReference type="CDD" id="cd01428">
    <property type="entry name" value="ADK"/>
    <property type="match status" value="1"/>
</dbReference>
<keyword evidence="8" id="KW-0175">Coiled coil</keyword>
<dbReference type="InterPro" id="IPR000850">
    <property type="entry name" value="Adenylat/UMP-CMP_kin"/>
</dbReference>
<protein>
    <recommendedName>
        <fullName evidence="5 7">Adenylate kinase</fullName>
        <shortName evidence="5">AK</shortName>
        <ecNumber evidence="5 7">2.7.4.3</ecNumber>
    </recommendedName>
    <alternativeName>
        <fullName evidence="5">ATP-AMP transphosphorylase</fullName>
    </alternativeName>
    <alternativeName>
        <fullName evidence="5">ATP:AMP phosphotransferase</fullName>
    </alternativeName>
    <alternativeName>
        <fullName evidence="5">Adenylate monophosphate kinase</fullName>
    </alternativeName>
</protein>
<feature type="binding site" evidence="5">
    <location>
        <begin position="86"/>
        <end position="89"/>
    </location>
    <ligand>
        <name>AMP</name>
        <dbReference type="ChEBI" id="CHEBI:456215"/>
    </ligand>
</feature>
<evidence type="ECO:0000313" key="10">
    <source>
        <dbReference type="Proteomes" id="UP001333818"/>
    </source>
</evidence>
<evidence type="ECO:0000256" key="4">
    <source>
        <dbReference type="ARBA" id="ARBA00022777"/>
    </source>
</evidence>
<comment type="pathway">
    <text evidence="5">Purine metabolism; AMP biosynthesis via salvage pathway; AMP from ADP: step 1/1.</text>
</comment>
<comment type="catalytic activity">
    <reaction evidence="5 7">
        <text>AMP + ATP = 2 ADP</text>
        <dbReference type="Rhea" id="RHEA:12973"/>
        <dbReference type="ChEBI" id="CHEBI:30616"/>
        <dbReference type="ChEBI" id="CHEBI:456215"/>
        <dbReference type="ChEBI" id="CHEBI:456216"/>
        <dbReference type="EC" id="2.7.4.3"/>
    </reaction>
</comment>
<dbReference type="GO" id="GO:0004017">
    <property type="term" value="F:AMP kinase activity"/>
    <property type="evidence" value="ECO:0007669"/>
    <property type="project" value="UniProtKB-UniRule"/>
</dbReference>
<dbReference type="GO" id="GO:0005737">
    <property type="term" value="C:cytoplasm"/>
    <property type="evidence" value="ECO:0007669"/>
    <property type="project" value="UniProtKB-SubCell"/>
</dbReference>
<keyword evidence="4 5" id="KW-0418">Kinase</keyword>
<comment type="caution">
    <text evidence="5">Lacks conserved residue(s) required for the propagation of feature annotation.</text>
</comment>
<reference evidence="9" key="1">
    <citation type="submission" date="2024-01" db="EMBL/GenBank/DDBJ databases">
        <title>Bank of Algae and Cyanobacteria of the Azores (BACA) strain genomes.</title>
        <authorList>
            <person name="Luz R."/>
            <person name="Cordeiro R."/>
            <person name="Fonseca A."/>
            <person name="Goncalves V."/>
        </authorList>
    </citation>
    <scope>NUCLEOTIDE SEQUENCE</scope>
    <source>
        <strain evidence="9">BACA0141</strain>
    </source>
</reference>
<dbReference type="GO" id="GO:0005524">
    <property type="term" value="F:ATP binding"/>
    <property type="evidence" value="ECO:0007669"/>
    <property type="project" value="UniProtKB-UniRule"/>
</dbReference>
<accession>A0AAW9PZI6</accession>
<gene>
    <name evidence="5" type="primary">adk</name>
    <name evidence="9" type="ORF">V2H45_07675</name>
</gene>
<dbReference type="RefSeq" id="WP_330483049.1">
    <property type="nucleotide sequence ID" value="NZ_JAZBJZ010000022.1"/>
</dbReference>
<feature type="binding site" evidence="5">
    <location>
        <begin position="11"/>
        <end position="16"/>
    </location>
    <ligand>
        <name>ATP</name>
        <dbReference type="ChEBI" id="CHEBI:30616"/>
    </ligand>
</feature>
<dbReference type="HAMAP" id="MF_00235">
    <property type="entry name" value="Adenylate_kinase_Adk"/>
    <property type="match status" value="1"/>
</dbReference>
<name>A0AAW9PZI6_9CYAN</name>
<dbReference type="AlphaFoldDB" id="A0AAW9PZI6"/>
<feature type="binding site" evidence="5">
    <location>
        <position position="145"/>
    </location>
    <ligand>
        <name>AMP</name>
        <dbReference type="ChEBI" id="CHEBI:456215"/>
    </ligand>
</feature>
<evidence type="ECO:0000256" key="5">
    <source>
        <dbReference type="HAMAP-Rule" id="MF_00235"/>
    </source>
</evidence>
<sequence length="187" mass="20915">MPKIILMGPPGSGKGTQGEILSALWNVPRIAPGDIFRAEIKQGSELGLRVKAFSDSGRLVPDEVVIDVMRTRFSQPDTQSGWILDGFPRTVPQAEALNDLLAELDQKFDRVINLDVPEPVLVERILLRAQEQNRADDTEEVIKNRLEEYYAKTRPLLEFYGTHVVQIDGIPSLENVTEAIQQQLVIA</sequence>
<dbReference type="PANTHER" id="PTHR23359">
    <property type="entry name" value="NUCLEOTIDE KINASE"/>
    <property type="match status" value="1"/>
</dbReference>
<dbReference type="PROSITE" id="PS00113">
    <property type="entry name" value="ADENYLATE_KINASE"/>
    <property type="match status" value="1"/>
</dbReference>
<dbReference type="InterPro" id="IPR027417">
    <property type="entry name" value="P-loop_NTPase"/>
</dbReference>
<keyword evidence="3 5" id="KW-0547">Nucleotide-binding</keyword>
<evidence type="ECO:0000256" key="7">
    <source>
        <dbReference type="RuleBase" id="RU003331"/>
    </source>
</evidence>
<dbReference type="EMBL" id="JAZBJZ010000022">
    <property type="protein sequence ID" value="MEE3716620.1"/>
    <property type="molecule type" value="Genomic_DNA"/>
</dbReference>
<feature type="binding site" evidence="5">
    <location>
        <position position="93"/>
    </location>
    <ligand>
        <name>AMP</name>
        <dbReference type="ChEBI" id="CHEBI:456215"/>
    </ligand>
</feature>
<feature type="region of interest" description="NMP" evidence="5">
    <location>
        <begin position="31"/>
        <end position="60"/>
    </location>
</feature>
<feature type="binding site" evidence="5">
    <location>
        <position position="37"/>
    </location>
    <ligand>
        <name>AMP</name>
        <dbReference type="ChEBI" id="CHEBI:456215"/>
    </ligand>
</feature>
<keyword evidence="2 5" id="KW-0545">Nucleotide biosynthesis</keyword>
<comment type="domain">
    <text evidence="5">Consists of three domains, a large central CORE domain and two small peripheral domains, NMPbind and LID, which undergo movements during catalysis. The LID domain closes over the site of phosphoryl transfer upon ATP binding. Assembling and dissambling the active center during each catalytic cycle provides an effective means to prevent ATP hydrolysis.</text>
</comment>
<dbReference type="SUPFAM" id="SSF52540">
    <property type="entry name" value="P-loop containing nucleoside triphosphate hydrolases"/>
    <property type="match status" value="1"/>
</dbReference>
<dbReference type="NCBIfam" id="NF011101">
    <property type="entry name" value="PRK14528.1"/>
    <property type="match status" value="1"/>
</dbReference>
<feature type="coiled-coil region" evidence="8">
    <location>
        <begin position="94"/>
        <end position="148"/>
    </location>
</feature>
<keyword evidence="10" id="KW-1185">Reference proteome</keyword>
<evidence type="ECO:0000256" key="3">
    <source>
        <dbReference type="ARBA" id="ARBA00022741"/>
    </source>
</evidence>
<dbReference type="GO" id="GO:0044209">
    <property type="term" value="P:AMP salvage"/>
    <property type="evidence" value="ECO:0007669"/>
    <property type="project" value="UniProtKB-UniRule"/>
</dbReference>
<dbReference type="NCBIfam" id="NF011100">
    <property type="entry name" value="PRK14527.1"/>
    <property type="match status" value="1"/>
</dbReference>
<dbReference type="Pfam" id="PF00406">
    <property type="entry name" value="ADK"/>
    <property type="match status" value="1"/>
</dbReference>
<comment type="subcellular location">
    <subcellularLocation>
        <location evidence="5 7">Cytoplasm</location>
    </subcellularLocation>
</comment>
<comment type="subunit">
    <text evidence="5 7">Monomer.</text>
</comment>
<evidence type="ECO:0000256" key="2">
    <source>
        <dbReference type="ARBA" id="ARBA00022727"/>
    </source>
</evidence>
<keyword evidence="1 5" id="KW-0808">Transferase</keyword>
<organism evidence="9 10">
    <name type="scientific">Tumidithrix elongata BACA0141</name>
    <dbReference type="NCBI Taxonomy" id="2716417"/>
    <lineage>
        <taxon>Bacteria</taxon>
        <taxon>Bacillati</taxon>
        <taxon>Cyanobacteriota</taxon>
        <taxon>Cyanophyceae</taxon>
        <taxon>Pseudanabaenales</taxon>
        <taxon>Pseudanabaenaceae</taxon>
        <taxon>Tumidithrix</taxon>
        <taxon>Tumidithrix elongata</taxon>
    </lineage>
</organism>
<proteinExistence type="inferred from homology"/>
<dbReference type="NCBIfam" id="NF001381">
    <property type="entry name" value="PRK00279.1-3"/>
    <property type="match status" value="1"/>
</dbReference>
<dbReference type="NCBIfam" id="NF011105">
    <property type="entry name" value="PRK14532.1"/>
    <property type="match status" value="1"/>
</dbReference>
<feature type="binding site" evidence="5">
    <location>
        <begin position="58"/>
        <end position="60"/>
    </location>
    <ligand>
        <name>AMP</name>
        <dbReference type="ChEBI" id="CHEBI:456215"/>
    </ligand>
</feature>
<evidence type="ECO:0000256" key="6">
    <source>
        <dbReference type="RuleBase" id="RU003330"/>
    </source>
</evidence>
<keyword evidence="5 7" id="KW-0067">ATP-binding</keyword>
<dbReference type="EC" id="2.7.4.3" evidence="5 7"/>
<feature type="binding site" evidence="5">
    <location>
        <position position="171"/>
    </location>
    <ligand>
        <name>ATP</name>
        <dbReference type="ChEBI" id="CHEBI:30616"/>
    </ligand>
</feature>
<evidence type="ECO:0000256" key="8">
    <source>
        <dbReference type="SAM" id="Coils"/>
    </source>
</evidence>
<keyword evidence="5" id="KW-0963">Cytoplasm</keyword>
<dbReference type="Proteomes" id="UP001333818">
    <property type="component" value="Unassembled WGS sequence"/>
</dbReference>
<comment type="similarity">
    <text evidence="5 6">Belongs to the adenylate kinase family.</text>
</comment>
<dbReference type="PRINTS" id="PR00094">
    <property type="entry name" value="ADENYLTKNASE"/>
</dbReference>
<comment type="function">
    <text evidence="5">Catalyzes the reversible transfer of the terminal phosphate group between ATP and AMP. Plays an important role in cellular energy homeostasis and in adenine nucleotide metabolism.</text>
</comment>
<comment type="caution">
    <text evidence="9">The sequence shown here is derived from an EMBL/GenBank/DDBJ whole genome shotgun (WGS) entry which is preliminary data.</text>
</comment>
<dbReference type="InterPro" id="IPR033690">
    <property type="entry name" value="Adenylat_kinase_CS"/>
</dbReference>
<evidence type="ECO:0000313" key="9">
    <source>
        <dbReference type="EMBL" id="MEE3716620.1"/>
    </source>
</evidence>
<feature type="binding site" evidence="5">
    <location>
        <position position="128"/>
    </location>
    <ligand>
        <name>ATP</name>
        <dbReference type="ChEBI" id="CHEBI:30616"/>
    </ligand>
</feature>
<evidence type="ECO:0000256" key="1">
    <source>
        <dbReference type="ARBA" id="ARBA00022679"/>
    </source>
</evidence>
<dbReference type="Gene3D" id="3.40.50.300">
    <property type="entry name" value="P-loop containing nucleotide triphosphate hydrolases"/>
    <property type="match status" value="1"/>
</dbReference>
<feature type="binding site" evidence="5">
    <location>
        <position position="134"/>
    </location>
    <ligand>
        <name>AMP</name>
        <dbReference type="ChEBI" id="CHEBI:456215"/>
    </ligand>
</feature>